<reference evidence="1 2" key="1">
    <citation type="submission" date="2017-04" db="EMBL/GenBank/DDBJ databases">
        <authorList>
            <person name="Afonso C.L."/>
            <person name="Miller P.J."/>
            <person name="Scott M.A."/>
            <person name="Spackman E."/>
            <person name="Goraichik I."/>
            <person name="Dimitrov K.M."/>
            <person name="Suarez D.L."/>
            <person name="Swayne D.E."/>
        </authorList>
    </citation>
    <scope>NUCLEOTIDE SEQUENCE [LARGE SCALE GENOMIC DNA]</scope>
</reference>
<dbReference type="Proteomes" id="UP000196158">
    <property type="component" value="Unassembled WGS sequence"/>
</dbReference>
<dbReference type="InterPro" id="IPR012917">
    <property type="entry name" value="DUF3294"/>
</dbReference>
<proteinExistence type="predicted"/>
<organism evidence="1 2">
    <name type="scientific">Maudiozyma saulgeensis</name>
    <dbReference type="NCBI Taxonomy" id="1789683"/>
    <lineage>
        <taxon>Eukaryota</taxon>
        <taxon>Fungi</taxon>
        <taxon>Dikarya</taxon>
        <taxon>Ascomycota</taxon>
        <taxon>Saccharomycotina</taxon>
        <taxon>Saccharomycetes</taxon>
        <taxon>Saccharomycetales</taxon>
        <taxon>Saccharomycetaceae</taxon>
        <taxon>Maudiozyma</taxon>
    </lineage>
</organism>
<evidence type="ECO:0000313" key="1">
    <source>
        <dbReference type="EMBL" id="SMN22232.1"/>
    </source>
</evidence>
<accession>A0A1X7R9C5</accession>
<evidence type="ECO:0000313" key="2">
    <source>
        <dbReference type="Proteomes" id="UP000196158"/>
    </source>
</evidence>
<sequence>MGAVETQDLQKRIEALETLVKKQNVLIGKTGKGMLEMQIEKQKSDLSKYSGSKKGGLDSGDVATNEDLVQLVAELQGELNNIEERSIRRMANSGKSKSTDSIAPLLNADGDVPTVKDSWFPGTVGEFEKLSDIELFRLAKFYERVPLSGKEHEKYEQYLEGKLETMKITDTNDEDLATQIKNYSPDQIDDIFNDVSRYLGLPTRRGVYEW</sequence>
<dbReference type="AlphaFoldDB" id="A0A1X7R9C5"/>
<dbReference type="EMBL" id="FXLY01000010">
    <property type="protein sequence ID" value="SMN22232.1"/>
    <property type="molecule type" value="Genomic_DNA"/>
</dbReference>
<gene>
    <name evidence="1" type="ORF">KASA_0I02684G</name>
</gene>
<dbReference type="OrthoDB" id="4076200at2759"/>
<dbReference type="Pfam" id="PF07957">
    <property type="entry name" value="DUF3294"/>
    <property type="match status" value="1"/>
</dbReference>
<keyword evidence="2" id="KW-1185">Reference proteome</keyword>
<dbReference type="STRING" id="1789683.A0A1X7R9C5"/>
<protein>
    <submittedName>
        <fullName evidence="1">Uncharacterized protein</fullName>
    </submittedName>
</protein>
<name>A0A1X7R9C5_9SACH</name>